<keyword evidence="6" id="KW-1133">Transmembrane helix</keyword>
<proteinExistence type="predicted"/>
<accession>A0A1H0K4E0</accession>
<name>A0A1H0K4E0_9ACTN</name>
<feature type="region of interest" description="Disordered" evidence="5">
    <location>
        <begin position="290"/>
        <end position="542"/>
    </location>
</feature>
<feature type="domain" description="Protein kinase" evidence="7">
    <location>
        <begin position="29"/>
        <end position="280"/>
    </location>
</feature>
<organism evidence="8 9">
    <name type="scientific">Actinacidiphila guanduensis</name>
    <dbReference type="NCBI Taxonomy" id="310781"/>
    <lineage>
        <taxon>Bacteria</taxon>
        <taxon>Bacillati</taxon>
        <taxon>Actinomycetota</taxon>
        <taxon>Actinomycetes</taxon>
        <taxon>Kitasatosporales</taxon>
        <taxon>Streptomycetaceae</taxon>
        <taxon>Actinacidiphila</taxon>
    </lineage>
</organism>
<evidence type="ECO:0000313" key="9">
    <source>
        <dbReference type="Proteomes" id="UP000199341"/>
    </source>
</evidence>
<dbReference type="PANTHER" id="PTHR43289:SF34">
    <property type="entry name" value="SERINE_THREONINE-PROTEIN KINASE YBDM-RELATED"/>
    <property type="match status" value="1"/>
</dbReference>
<dbReference type="Pfam" id="PF00069">
    <property type="entry name" value="Pkinase"/>
    <property type="match status" value="1"/>
</dbReference>
<keyword evidence="8" id="KW-0723">Serine/threonine-protein kinase</keyword>
<dbReference type="RefSeq" id="WP_093786360.1">
    <property type="nucleotide sequence ID" value="NZ_FNIE01000010.1"/>
</dbReference>
<protein>
    <submittedName>
        <fullName evidence="8">Serine/threonine protein kinase</fullName>
    </submittedName>
</protein>
<feature type="compositionally biased region" description="Pro residues" evidence="5">
    <location>
        <begin position="292"/>
        <end position="306"/>
    </location>
</feature>
<dbReference type="InterPro" id="IPR011009">
    <property type="entry name" value="Kinase-like_dom_sf"/>
</dbReference>
<dbReference type="GO" id="GO:0004674">
    <property type="term" value="F:protein serine/threonine kinase activity"/>
    <property type="evidence" value="ECO:0007669"/>
    <property type="project" value="UniProtKB-KW"/>
</dbReference>
<feature type="compositionally biased region" description="Low complexity" evidence="5">
    <location>
        <begin position="332"/>
        <end position="367"/>
    </location>
</feature>
<dbReference type="InterPro" id="IPR000719">
    <property type="entry name" value="Prot_kinase_dom"/>
</dbReference>
<keyword evidence="6" id="KW-0812">Transmembrane</keyword>
<keyword evidence="6" id="KW-0472">Membrane</keyword>
<dbReference type="Gene3D" id="3.30.200.20">
    <property type="entry name" value="Phosphorylase Kinase, domain 1"/>
    <property type="match status" value="1"/>
</dbReference>
<keyword evidence="2" id="KW-0547">Nucleotide-binding</keyword>
<dbReference type="Proteomes" id="UP000199341">
    <property type="component" value="Unassembled WGS sequence"/>
</dbReference>
<reference evidence="8 9" key="1">
    <citation type="submission" date="2016-10" db="EMBL/GenBank/DDBJ databases">
        <authorList>
            <person name="de Groot N.N."/>
        </authorList>
    </citation>
    <scope>NUCLEOTIDE SEQUENCE [LARGE SCALE GENOMIC DNA]</scope>
    <source>
        <strain evidence="8 9">CGMCC 4.2022</strain>
    </source>
</reference>
<feature type="transmembrane region" description="Helical" evidence="6">
    <location>
        <begin position="576"/>
        <end position="598"/>
    </location>
</feature>
<evidence type="ECO:0000256" key="1">
    <source>
        <dbReference type="ARBA" id="ARBA00022679"/>
    </source>
</evidence>
<dbReference type="STRING" id="310781.SAMN05216259_110108"/>
<gene>
    <name evidence="8" type="ORF">SAMN05216259_110108</name>
</gene>
<keyword evidence="1" id="KW-0808">Transferase</keyword>
<dbReference type="SMART" id="SM00220">
    <property type="entry name" value="S_TKc"/>
    <property type="match status" value="1"/>
</dbReference>
<keyword evidence="9" id="KW-1185">Reference proteome</keyword>
<evidence type="ECO:0000259" key="7">
    <source>
        <dbReference type="PROSITE" id="PS50011"/>
    </source>
</evidence>
<sequence length="798" mass="78543">MGPAHTGPVFKGPVLAPLTGDDPATVSGHRLTARLGSGAAGTTYLAYGPGGQPLALTVLRPGPADADFAARFHHATQAAGRVRSPYTVPVVGSGKEGERYWVASAYQPGLTLRAAVEGGGPLPTGVVLRLVADLAEGLQAVHHAGLVHGALRPAHVLLAARGPLLKSYGLGGLTQPAAVDGYDEAAAFRTPEQAAGRPAVPATDVFALGEIAAYASIGTPPFGEGRNVREAEADLNELPGELREIVTRCLIKDPALRPSLAQITAMCTQAAPKSRLPSWLPAPLLTAVLHTLPPPQHPPTPGPPPQGAGMLPHASPDGTEPAVSPAQGGGVPPHAAVAAGPPAAPSGLPARPPEAGAAAPYGAAPAEQGSPEITGGATPVPPAHVDPSAPAVGEPPVREVAPDSGDAAEPQGPADLQQAPPAPVSALAEPQPSAADAVTDAQRAPAAGSFTPPEPPDAQPRPAAAPFVPDESAAPDAGPGGQPPAGAGPFPAGEAVPTGSAATGARLPPPAPPFGAGEPPGVPPAVPSGGLGGIPAAPPQPPYPAHGPGFLWHPAQWPRAPYVHVPLPLPRRRRRAAGVVGAVAVAAVAVTAGVVFIGGTGGSQAAPPVGAVPRSTGSVGSTPAPPGATPSGPGGDATGAPEPGGQPGSAYRGIRLPAGDSVALDSSPPTVRPGTYSGDFGLTQDAQTFAVEMHRGTLAVLAPGAAAGKAACEAPTAAQVTSVARAALTAGARMCVRVADGTVALVTFRQLPEPAGREPAAVLDVTVWRAIRTNAGPAGQFGVNFADGVARAPRGGVN</sequence>
<evidence type="ECO:0000256" key="2">
    <source>
        <dbReference type="ARBA" id="ARBA00022741"/>
    </source>
</evidence>
<evidence type="ECO:0000313" key="8">
    <source>
        <dbReference type="EMBL" id="SDO50875.1"/>
    </source>
</evidence>
<dbReference type="SUPFAM" id="SSF56112">
    <property type="entry name" value="Protein kinase-like (PK-like)"/>
    <property type="match status" value="1"/>
</dbReference>
<keyword evidence="3 8" id="KW-0418">Kinase</keyword>
<dbReference type="CDD" id="cd14014">
    <property type="entry name" value="STKc_PknB_like"/>
    <property type="match status" value="1"/>
</dbReference>
<evidence type="ECO:0000256" key="4">
    <source>
        <dbReference type="ARBA" id="ARBA00022840"/>
    </source>
</evidence>
<dbReference type="PANTHER" id="PTHR43289">
    <property type="entry name" value="MITOGEN-ACTIVATED PROTEIN KINASE KINASE KINASE 20-RELATED"/>
    <property type="match status" value="1"/>
</dbReference>
<dbReference type="GO" id="GO:0005524">
    <property type="term" value="F:ATP binding"/>
    <property type="evidence" value="ECO:0007669"/>
    <property type="project" value="UniProtKB-KW"/>
</dbReference>
<evidence type="ECO:0000256" key="3">
    <source>
        <dbReference type="ARBA" id="ARBA00022777"/>
    </source>
</evidence>
<evidence type="ECO:0000256" key="5">
    <source>
        <dbReference type="SAM" id="MobiDB-lite"/>
    </source>
</evidence>
<keyword evidence="4" id="KW-0067">ATP-binding</keyword>
<evidence type="ECO:0000256" key="6">
    <source>
        <dbReference type="SAM" id="Phobius"/>
    </source>
</evidence>
<dbReference type="AlphaFoldDB" id="A0A1H0K4E0"/>
<dbReference type="Gene3D" id="1.10.510.10">
    <property type="entry name" value="Transferase(Phosphotransferase) domain 1"/>
    <property type="match status" value="1"/>
</dbReference>
<dbReference type="PROSITE" id="PS50011">
    <property type="entry name" value="PROTEIN_KINASE_DOM"/>
    <property type="match status" value="1"/>
</dbReference>
<feature type="compositionally biased region" description="Low complexity" evidence="5">
    <location>
        <begin position="484"/>
        <end position="493"/>
    </location>
</feature>
<dbReference type="EMBL" id="FNIE01000010">
    <property type="protein sequence ID" value="SDO50875.1"/>
    <property type="molecule type" value="Genomic_DNA"/>
</dbReference>
<feature type="region of interest" description="Disordered" evidence="5">
    <location>
        <begin position="600"/>
        <end position="654"/>
    </location>
</feature>
<dbReference type="OrthoDB" id="4232950at2"/>